<dbReference type="Proteomes" id="UP000189935">
    <property type="component" value="Chromosome I"/>
</dbReference>
<gene>
    <name evidence="3" type="ORF">SAMN05444159_3486</name>
</gene>
<feature type="signal peptide" evidence="2">
    <location>
        <begin position="1"/>
        <end position="27"/>
    </location>
</feature>
<evidence type="ECO:0000313" key="4">
    <source>
        <dbReference type="Proteomes" id="UP000189935"/>
    </source>
</evidence>
<evidence type="ECO:0000256" key="2">
    <source>
        <dbReference type="SAM" id="SignalP"/>
    </source>
</evidence>
<protein>
    <submittedName>
        <fullName evidence="3">Uncharacterized protein</fullName>
    </submittedName>
</protein>
<keyword evidence="2" id="KW-0732">Signal</keyword>
<feature type="region of interest" description="Disordered" evidence="1">
    <location>
        <begin position="26"/>
        <end position="79"/>
    </location>
</feature>
<sequence>MKRICKGLFIAAGMALVGQVLMAPASAAPPTVTPSPGYDSRLQEQHAARGSAAPVIDAPVVPAAKSRAPRLKRAHHDAH</sequence>
<evidence type="ECO:0000313" key="3">
    <source>
        <dbReference type="EMBL" id="SHK52592.1"/>
    </source>
</evidence>
<reference evidence="3 4" key="1">
    <citation type="submission" date="2016-11" db="EMBL/GenBank/DDBJ databases">
        <authorList>
            <person name="Jaros S."/>
            <person name="Januszkiewicz K."/>
            <person name="Wedrychowicz H."/>
        </authorList>
    </citation>
    <scope>NUCLEOTIDE SEQUENCE [LARGE SCALE GENOMIC DNA]</scope>
    <source>
        <strain evidence="3 4">GAS499</strain>
    </source>
</reference>
<organism evidence="3 4">
    <name type="scientific">Bradyrhizobium lablabi</name>
    <dbReference type="NCBI Taxonomy" id="722472"/>
    <lineage>
        <taxon>Bacteria</taxon>
        <taxon>Pseudomonadati</taxon>
        <taxon>Pseudomonadota</taxon>
        <taxon>Alphaproteobacteria</taxon>
        <taxon>Hyphomicrobiales</taxon>
        <taxon>Nitrobacteraceae</taxon>
        <taxon>Bradyrhizobium</taxon>
    </lineage>
</organism>
<proteinExistence type="predicted"/>
<evidence type="ECO:0000256" key="1">
    <source>
        <dbReference type="SAM" id="MobiDB-lite"/>
    </source>
</evidence>
<feature type="compositionally biased region" description="Low complexity" evidence="1">
    <location>
        <begin position="26"/>
        <end position="36"/>
    </location>
</feature>
<feature type="compositionally biased region" description="Low complexity" evidence="1">
    <location>
        <begin position="52"/>
        <end position="64"/>
    </location>
</feature>
<accession>A0A1M6T6B3</accession>
<dbReference type="EMBL" id="LT670844">
    <property type="protein sequence ID" value="SHK52592.1"/>
    <property type="molecule type" value="Genomic_DNA"/>
</dbReference>
<name>A0A1M6T6B3_9BRAD</name>
<feature type="chain" id="PRO_5013178266" evidence="2">
    <location>
        <begin position="28"/>
        <end position="79"/>
    </location>
</feature>
<dbReference type="RefSeq" id="WP_079545066.1">
    <property type="nucleotide sequence ID" value="NZ_LT670844.1"/>
</dbReference>
<feature type="compositionally biased region" description="Basic residues" evidence="1">
    <location>
        <begin position="67"/>
        <end position="79"/>
    </location>
</feature>
<dbReference type="AlphaFoldDB" id="A0A1M6T6B3"/>